<feature type="domain" description="Alpha-L-glutamate ligase-related protein ATP-grasp" evidence="1">
    <location>
        <begin position="65"/>
        <end position="321"/>
    </location>
</feature>
<organism evidence="2 3">
    <name type="scientific">Kordiimonas sediminis</name>
    <dbReference type="NCBI Taxonomy" id="1735581"/>
    <lineage>
        <taxon>Bacteria</taxon>
        <taxon>Pseudomonadati</taxon>
        <taxon>Pseudomonadota</taxon>
        <taxon>Alphaproteobacteria</taxon>
        <taxon>Kordiimonadales</taxon>
        <taxon>Kordiimonadaceae</taxon>
        <taxon>Kordiimonas</taxon>
    </lineage>
</organism>
<evidence type="ECO:0000259" key="1">
    <source>
        <dbReference type="Pfam" id="PF14397"/>
    </source>
</evidence>
<dbReference type="InterPro" id="IPR039523">
    <property type="entry name" value="RimK-rel_E_lig_ATP-grasp"/>
</dbReference>
<dbReference type="Pfam" id="PF14397">
    <property type="entry name" value="ATPgrasp_ST"/>
    <property type="match status" value="1"/>
</dbReference>
<protein>
    <recommendedName>
        <fullName evidence="1">Alpha-L-glutamate ligase-related protein ATP-grasp domain-containing protein</fullName>
    </recommendedName>
</protein>
<evidence type="ECO:0000313" key="3">
    <source>
        <dbReference type="Proteomes" id="UP000630923"/>
    </source>
</evidence>
<reference evidence="2" key="2">
    <citation type="submission" date="2020-09" db="EMBL/GenBank/DDBJ databases">
        <authorList>
            <person name="Sun Q."/>
            <person name="Kim S."/>
        </authorList>
    </citation>
    <scope>NUCLEOTIDE SEQUENCE</scope>
    <source>
        <strain evidence="2">KCTC 42590</strain>
    </source>
</reference>
<keyword evidence="3" id="KW-1185">Reference proteome</keyword>
<dbReference type="Gene3D" id="3.30.470.20">
    <property type="entry name" value="ATP-grasp fold, B domain"/>
    <property type="match status" value="1"/>
</dbReference>
<dbReference type="EMBL" id="BNCI01000001">
    <property type="protein sequence ID" value="GHF20318.1"/>
    <property type="molecule type" value="Genomic_DNA"/>
</dbReference>
<accession>A0A919ASS0</accession>
<dbReference type="Proteomes" id="UP000630923">
    <property type="component" value="Unassembled WGS sequence"/>
</dbReference>
<gene>
    <name evidence="2" type="ORF">GCM10017044_13950</name>
</gene>
<proteinExistence type="predicted"/>
<dbReference type="AlphaFoldDB" id="A0A919ASS0"/>
<comment type="caution">
    <text evidence="2">The sequence shown here is derived from an EMBL/GenBank/DDBJ whole genome shotgun (WGS) entry which is preliminary data.</text>
</comment>
<reference evidence="2" key="1">
    <citation type="journal article" date="2014" name="Int. J. Syst. Evol. Microbiol.">
        <title>Complete genome sequence of Corynebacterium casei LMG S-19264T (=DSM 44701T), isolated from a smear-ripened cheese.</title>
        <authorList>
            <consortium name="US DOE Joint Genome Institute (JGI-PGF)"/>
            <person name="Walter F."/>
            <person name="Albersmeier A."/>
            <person name="Kalinowski J."/>
            <person name="Ruckert C."/>
        </authorList>
    </citation>
    <scope>NUCLEOTIDE SEQUENCE</scope>
    <source>
        <strain evidence="2">KCTC 42590</strain>
    </source>
</reference>
<dbReference type="SUPFAM" id="SSF56059">
    <property type="entry name" value="Glutathione synthetase ATP-binding domain-like"/>
    <property type="match status" value="1"/>
</dbReference>
<evidence type="ECO:0000313" key="2">
    <source>
        <dbReference type="EMBL" id="GHF20318.1"/>
    </source>
</evidence>
<sequence>MIRVPREFKHGFYGDVIRCFKGAIWYGALPADYYNYALHSSPHPHGLYSRRIETKGMFDLLNSAARDERNTLADKEQFSIVCQKYQIPTARILAVAGPDRHVKDLPKRDIFIKPAEGSKGEDTISLQYNEENNSYFDNRFKVPLSTQAAIQQTNDIAQRKKILIQTLVSNSSEIAPISPGGLATARIYTVKTVEGDYRLTNALLRLSGASTNITDNFNNQLASNDGNMASCIDIETGKLSAAIVNNCHNISKNKYRPHHPETGAQIEGITLPWWTDIKRLCLRAHEQAFKKFVFIGWDVALTDKGPVLIEGNWNPGITFIQRIEERPYGGCPLENLLNKQFEAILSQKPPIHGII</sequence>
<name>A0A919ASS0_9PROT</name>